<evidence type="ECO:0000256" key="2">
    <source>
        <dbReference type="ARBA" id="ARBA00020330"/>
    </source>
</evidence>
<dbReference type="VEuPathDB" id="VectorBase:AALB007835"/>
<sequence length="815" mass="95392">MNFSTWLQCIDKAKKTTSVLGNIRTVYYRFLDGREMIEEYNIETGIVLKRAWKVKSRLIRKDEWEIELGDSKCPIFIENEPILKEAETEPVMSKRITRNVIEWRISNLPYPLATYTISCNGSSRTLTIKTTNNKFFKKIDIPEFHRCMFEPKQEDLTVNHRNSTLILTYKKPLVLLEMEKAVLLKLQDYILHVKDCCTRYPKTGSHATANKLKHITTTIVLQKNLNGNIQLMCYIVQKWLMRGKRFLQITATQIPIHAPLYDRSGNSEEVSAIRLQESDLNICSFTQMNILSNEKYQHNQEQRLQQLEIVDVEEIDSNKENDNQQPFSLKSEKRNLSIDAIKPTRTNDSVILTDFLSNSLSSSFNGISNTGLGSQFLKSYSKEEEEDPDQRKKIESEVKGILRDSNFSNLRGKAALSEESGYDEKKSVRFDFDYKIELKSNMPESVYCLNNIQISDDCHIKNNSYVEGTVEANNKETEDTSFEPFDYSNELNMNEHGDSEKTKKTKFYKSAESTESPDIEIKERELLMEDKPCSSPPTIKHDLMDDTEKENKMYDIMLASDKEHLREQYKCNVDKFKKYHQLELGKMKQFYTEQNLTEIEAYKKTLKKEFELTVKSLTNEHREKMRTLQKNHDEILHDLERDLKLEEELIKKEHATMLADMKLKLCHELELEKQRMREMGEDRLYEKIRCEKRLLEDKYKCLKDKYVRLKSDLRISLERRKKRREMQQEPQLYQNMNNNVLLSNSYETDERSTSNAVSIHAKRNEKSASKLEVTMTKILPSSNAPAFSISKSYSNNKKTLNLSDTTGKHTASLMK</sequence>
<dbReference type="STRING" id="7167.A0A182FMS3"/>
<protein>
    <recommendedName>
        <fullName evidence="2">Protein DPCD</fullName>
    </recommendedName>
</protein>
<dbReference type="EnsemblMetazoa" id="AALB007835-RA">
    <property type="protein sequence ID" value="AALB007835-PA"/>
    <property type="gene ID" value="AALB007835"/>
</dbReference>
<dbReference type="VEuPathDB" id="VectorBase:AALB20_032451"/>
<dbReference type="Proteomes" id="UP000069272">
    <property type="component" value="Chromosome 3R"/>
</dbReference>
<accession>A0A182FMS3</accession>
<reference evidence="3" key="2">
    <citation type="submission" date="2022-08" db="UniProtKB">
        <authorList>
            <consortium name="EnsemblMetazoa"/>
        </authorList>
    </citation>
    <scope>IDENTIFICATION</scope>
    <source>
        <strain evidence="3">STECLA/ALBI9_A</strain>
    </source>
</reference>
<dbReference type="Pfam" id="PF14913">
    <property type="entry name" value="DPCD"/>
    <property type="match status" value="1"/>
</dbReference>
<name>A0A182FMS3_ANOAL</name>
<dbReference type="InterPro" id="IPR026224">
    <property type="entry name" value="DPCD"/>
</dbReference>
<evidence type="ECO:0000256" key="1">
    <source>
        <dbReference type="ARBA" id="ARBA00010597"/>
    </source>
</evidence>
<organism evidence="3 4">
    <name type="scientific">Anopheles albimanus</name>
    <name type="common">New world malaria mosquito</name>
    <dbReference type="NCBI Taxonomy" id="7167"/>
    <lineage>
        <taxon>Eukaryota</taxon>
        <taxon>Metazoa</taxon>
        <taxon>Ecdysozoa</taxon>
        <taxon>Arthropoda</taxon>
        <taxon>Hexapoda</taxon>
        <taxon>Insecta</taxon>
        <taxon>Pterygota</taxon>
        <taxon>Neoptera</taxon>
        <taxon>Endopterygota</taxon>
        <taxon>Diptera</taxon>
        <taxon>Nematocera</taxon>
        <taxon>Culicoidea</taxon>
        <taxon>Culicidae</taxon>
        <taxon>Anophelinae</taxon>
        <taxon>Anopheles</taxon>
    </lineage>
</organism>
<reference evidence="3 4" key="1">
    <citation type="journal article" date="2017" name="G3 (Bethesda)">
        <title>The Physical Genome Mapping of Anopheles albimanus Corrected Scaffold Misassemblies and Identified Interarm Rearrangements in Genus Anopheles.</title>
        <authorList>
            <person name="Artemov G.N."/>
            <person name="Peery A.N."/>
            <person name="Jiang X."/>
            <person name="Tu Z."/>
            <person name="Stegniy V.N."/>
            <person name="Sharakhova M.V."/>
            <person name="Sharakhov I.V."/>
        </authorList>
    </citation>
    <scope>NUCLEOTIDE SEQUENCE [LARGE SCALE GENOMIC DNA]</scope>
    <source>
        <strain evidence="3 4">ALBI9_A</strain>
    </source>
</reference>
<evidence type="ECO:0000313" key="3">
    <source>
        <dbReference type="EnsemblMetazoa" id="AALB007835-PA"/>
    </source>
</evidence>
<dbReference type="PANTHER" id="PTHR31921:SF1">
    <property type="entry name" value="PROTEIN DPCD"/>
    <property type="match status" value="1"/>
</dbReference>
<comment type="similarity">
    <text evidence="1">Belongs to the DPCD family.</text>
</comment>
<evidence type="ECO:0000313" key="4">
    <source>
        <dbReference type="Proteomes" id="UP000069272"/>
    </source>
</evidence>
<proteinExistence type="inferred from homology"/>
<dbReference type="AlphaFoldDB" id="A0A182FMS3"/>
<keyword evidence="4" id="KW-1185">Reference proteome</keyword>
<dbReference type="VEuPathDB" id="VectorBase:AALB20_036391"/>
<dbReference type="PRINTS" id="PR02065">
    <property type="entry name" value="PROTEINDPCD"/>
</dbReference>
<dbReference type="PANTHER" id="PTHR31921">
    <property type="entry name" value="PROTEIN DPCD"/>
    <property type="match status" value="1"/>
</dbReference>